<keyword evidence="3 5" id="KW-1133">Transmembrane helix</keyword>
<keyword evidence="4 5" id="KW-0472">Membrane</keyword>
<evidence type="ECO:0000256" key="1">
    <source>
        <dbReference type="ARBA" id="ARBA00004141"/>
    </source>
</evidence>
<keyword evidence="2 5" id="KW-0812">Transmembrane</keyword>
<proteinExistence type="predicted"/>
<dbReference type="EMBL" id="MN739379">
    <property type="protein sequence ID" value="QHT01661.1"/>
    <property type="molecule type" value="Genomic_DNA"/>
</dbReference>
<evidence type="ECO:0000256" key="2">
    <source>
        <dbReference type="ARBA" id="ARBA00022692"/>
    </source>
</evidence>
<accession>A0A6C0CB53</accession>
<reference evidence="6" key="1">
    <citation type="journal article" date="2020" name="Nature">
        <title>Giant virus diversity and host interactions through global metagenomics.</title>
        <authorList>
            <person name="Schulz F."/>
            <person name="Roux S."/>
            <person name="Paez-Espino D."/>
            <person name="Jungbluth S."/>
            <person name="Walsh D.A."/>
            <person name="Denef V.J."/>
            <person name="McMahon K.D."/>
            <person name="Konstantinidis K.T."/>
            <person name="Eloe-Fadrosh E.A."/>
            <person name="Kyrpides N.C."/>
            <person name="Woyke T."/>
        </authorList>
    </citation>
    <scope>NUCLEOTIDE SEQUENCE</scope>
    <source>
        <strain evidence="6">GVMAG-M-3300020523-10</strain>
    </source>
</reference>
<evidence type="ECO:0000256" key="5">
    <source>
        <dbReference type="SAM" id="Phobius"/>
    </source>
</evidence>
<evidence type="ECO:0000256" key="4">
    <source>
        <dbReference type="ARBA" id="ARBA00023136"/>
    </source>
</evidence>
<feature type="transmembrane region" description="Helical" evidence="5">
    <location>
        <begin position="181"/>
        <end position="200"/>
    </location>
</feature>
<dbReference type="Pfam" id="PF01027">
    <property type="entry name" value="Bax1-I"/>
    <property type="match status" value="1"/>
</dbReference>
<dbReference type="InterPro" id="IPR006214">
    <property type="entry name" value="Bax_inhibitor_1-related"/>
</dbReference>
<dbReference type="PANTHER" id="PTHR23291:SF50">
    <property type="entry name" value="PROTEIN LIFEGUARD 4"/>
    <property type="match status" value="1"/>
</dbReference>
<evidence type="ECO:0000313" key="6">
    <source>
        <dbReference type="EMBL" id="QHT01661.1"/>
    </source>
</evidence>
<feature type="transmembrane region" description="Helical" evidence="5">
    <location>
        <begin position="126"/>
        <end position="146"/>
    </location>
</feature>
<feature type="transmembrane region" description="Helical" evidence="5">
    <location>
        <begin position="153"/>
        <end position="175"/>
    </location>
</feature>
<evidence type="ECO:0000256" key="3">
    <source>
        <dbReference type="ARBA" id="ARBA00022989"/>
    </source>
</evidence>
<sequence>MNSTKSNLAAKNKKPIFKNNNLTQLFKLIYEKKSFFALILITLVIQLYITYYVSENFDIEKDEDTKTFNPKLIAAYITAFILILILALITMPPELKFILFSLFSCAFGIILGYRKSLYDPNTIKTAYIGTISIFVSMFTFGVALIASNIRLGYMFGLTMFFALLFLLIISIVQFFIIQSSFLYKILVICSLMLFSVYIVYDTNIILQRDYGGDFISASLAYYLDIINIFSNLLSVSGFDD</sequence>
<protein>
    <submittedName>
        <fullName evidence="6">Uncharacterized protein</fullName>
    </submittedName>
</protein>
<feature type="transmembrane region" description="Helical" evidence="5">
    <location>
        <begin position="35"/>
        <end position="53"/>
    </location>
</feature>
<dbReference type="GO" id="GO:0016020">
    <property type="term" value="C:membrane"/>
    <property type="evidence" value="ECO:0007669"/>
    <property type="project" value="UniProtKB-SubCell"/>
</dbReference>
<dbReference type="PANTHER" id="PTHR23291">
    <property type="entry name" value="BAX INHIBITOR-RELATED"/>
    <property type="match status" value="1"/>
</dbReference>
<dbReference type="AlphaFoldDB" id="A0A6C0CB53"/>
<feature type="transmembrane region" description="Helical" evidence="5">
    <location>
        <begin position="73"/>
        <end position="90"/>
    </location>
</feature>
<organism evidence="6">
    <name type="scientific">viral metagenome</name>
    <dbReference type="NCBI Taxonomy" id="1070528"/>
    <lineage>
        <taxon>unclassified sequences</taxon>
        <taxon>metagenomes</taxon>
        <taxon>organismal metagenomes</taxon>
    </lineage>
</organism>
<name>A0A6C0CB53_9ZZZZ</name>
<feature type="transmembrane region" description="Helical" evidence="5">
    <location>
        <begin position="97"/>
        <end position="114"/>
    </location>
</feature>
<comment type="subcellular location">
    <subcellularLocation>
        <location evidence="1">Membrane</location>
        <topology evidence="1">Multi-pass membrane protein</topology>
    </subcellularLocation>
</comment>